<sequence length="321" mass="35660">MSAGGVFMTPLMITISAQWFPKNERNMATGFCSAVAMLGSAATYIVGPIVVSSSPGEPPEPRAIRDRIMRLLYVCFGISVFVTVLVLAAFPKHIKPVSYPSKLSMASHRSAKLMHSLTVLVKNSEVWYLVLAFALSNTMSAPWSALLPSTFSKLHVPPELSAECGLFLIIHNFALSLTISTFADRAPGYSKELALISRLVSLVFLFWLMLMMNFHAKLTTTTLVCVILMAFPYCWCNQSLLYEMGAELMVPLPESFVAGYMTLLNNLFVDCTYVVLYLFPHFGDYWLHIGVFVFSVLSIIFLLLTTGWSKKDTAKTKHGHV</sequence>
<dbReference type="RefSeq" id="XP_025410441.1">
    <property type="nucleotide sequence ID" value="XM_025554656.1"/>
</dbReference>
<dbReference type="Gene3D" id="1.20.1250.20">
    <property type="entry name" value="MFS general substrate transporter like domains"/>
    <property type="match status" value="1"/>
</dbReference>
<dbReference type="InterPro" id="IPR011701">
    <property type="entry name" value="MFS"/>
</dbReference>
<feature type="transmembrane region" description="Helical" evidence="5">
    <location>
        <begin position="257"/>
        <end position="279"/>
    </location>
</feature>
<evidence type="ECO:0000313" key="6">
    <source>
        <dbReference type="Proteomes" id="UP000694846"/>
    </source>
</evidence>
<organism evidence="6 7">
    <name type="scientific">Sipha flava</name>
    <name type="common">yellow sugarcane aphid</name>
    <dbReference type="NCBI Taxonomy" id="143950"/>
    <lineage>
        <taxon>Eukaryota</taxon>
        <taxon>Metazoa</taxon>
        <taxon>Ecdysozoa</taxon>
        <taxon>Arthropoda</taxon>
        <taxon>Hexapoda</taxon>
        <taxon>Insecta</taxon>
        <taxon>Pterygota</taxon>
        <taxon>Neoptera</taxon>
        <taxon>Paraneoptera</taxon>
        <taxon>Hemiptera</taxon>
        <taxon>Sternorrhyncha</taxon>
        <taxon>Aphidomorpha</taxon>
        <taxon>Aphidoidea</taxon>
        <taxon>Aphididae</taxon>
        <taxon>Sipha</taxon>
    </lineage>
</organism>
<dbReference type="GeneID" id="112683575"/>
<evidence type="ECO:0000256" key="5">
    <source>
        <dbReference type="SAM" id="Phobius"/>
    </source>
</evidence>
<name>A0A8B8FIV9_9HEMI</name>
<gene>
    <name evidence="7" type="primary">LOC112683575</name>
</gene>
<dbReference type="SUPFAM" id="SSF103473">
    <property type="entry name" value="MFS general substrate transporter"/>
    <property type="match status" value="1"/>
</dbReference>
<feature type="transmembrane region" description="Helical" evidence="5">
    <location>
        <begin position="195"/>
        <end position="212"/>
    </location>
</feature>
<feature type="transmembrane region" description="Helical" evidence="5">
    <location>
        <begin position="285"/>
        <end position="308"/>
    </location>
</feature>
<feature type="transmembrane region" description="Helical" evidence="5">
    <location>
        <begin position="165"/>
        <end position="183"/>
    </location>
</feature>
<dbReference type="InterPro" id="IPR036259">
    <property type="entry name" value="MFS_trans_sf"/>
</dbReference>
<feature type="transmembrane region" description="Helical" evidence="5">
    <location>
        <begin position="126"/>
        <end position="145"/>
    </location>
</feature>
<proteinExistence type="predicted"/>
<dbReference type="PANTHER" id="PTHR10924">
    <property type="entry name" value="MAJOR FACILITATOR SUPERFAMILY PROTEIN-RELATED"/>
    <property type="match status" value="1"/>
</dbReference>
<reference evidence="7" key="1">
    <citation type="submission" date="2025-08" db="UniProtKB">
        <authorList>
            <consortium name="RefSeq"/>
        </authorList>
    </citation>
    <scope>IDENTIFICATION</scope>
    <source>
        <tissue evidence="7">Whole body</tissue>
    </source>
</reference>
<dbReference type="Proteomes" id="UP000694846">
    <property type="component" value="Unplaced"/>
</dbReference>
<dbReference type="GO" id="GO:0022857">
    <property type="term" value="F:transmembrane transporter activity"/>
    <property type="evidence" value="ECO:0007669"/>
    <property type="project" value="InterPro"/>
</dbReference>
<keyword evidence="3 5" id="KW-1133">Transmembrane helix</keyword>
<dbReference type="GO" id="GO:0016020">
    <property type="term" value="C:membrane"/>
    <property type="evidence" value="ECO:0007669"/>
    <property type="project" value="UniProtKB-SubCell"/>
</dbReference>
<evidence type="ECO:0000256" key="1">
    <source>
        <dbReference type="ARBA" id="ARBA00004141"/>
    </source>
</evidence>
<dbReference type="Pfam" id="PF07690">
    <property type="entry name" value="MFS_1"/>
    <property type="match status" value="1"/>
</dbReference>
<dbReference type="InterPro" id="IPR049680">
    <property type="entry name" value="FLVCR1-2_SLC49-like"/>
</dbReference>
<feature type="transmembrane region" description="Helical" evidence="5">
    <location>
        <begin position="28"/>
        <end position="51"/>
    </location>
</feature>
<comment type="subcellular location">
    <subcellularLocation>
        <location evidence="1">Membrane</location>
        <topology evidence="1">Multi-pass membrane protein</topology>
    </subcellularLocation>
</comment>
<protein>
    <submittedName>
        <fullName evidence="7">Disrupted in renal carcinoma protein 2 homolog</fullName>
    </submittedName>
</protein>
<evidence type="ECO:0000256" key="4">
    <source>
        <dbReference type="ARBA" id="ARBA00023136"/>
    </source>
</evidence>
<evidence type="ECO:0000313" key="7">
    <source>
        <dbReference type="RefSeq" id="XP_025410441.1"/>
    </source>
</evidence>
<accession>A0A8B8FIV9</accession>
<keyword evidence="2 5" id="KW-0812">Transmembrane</keyword>
<feature type="transmembrane region" description="Helical" evidence="5">
    <location>
        <begin position="218"/>
        <end position="236"/>
    </location>
</feature>
<dbReference type="PANTHER" id="PTHR10924:SF6">
    <property type="entry name" value="SOLUTE CARRIER FAMILY 49 MEMBER A3"/>
    <property type="match status" value="1"/>
</dbReference>
<evidence type="ECO:0000256" key="3">
    <source>
        <dbReference type="ARBA" id="ARBA00022989"/>
    </source>
</evidence>
<feature type="transmembrane region" description="Helical" evidence="5">
    <location>
        <begin position="71"/>
        <end position="90"/>
    </location>
</feature>
<keyword evidence="6" id="KW-1185">Reference proteome</keyword>
<evidence type="ECO:0000256" key="2">
    <source>
        <dbReference type="ARBA" id="ARBA00022692"/>
    </source>
</evidence>
<dbReference type="OrthoDB" id="6623748at2759"/>
<keyword evidence="4 5" id="KW-0472">Membrane</keyword>
<dbReference type="AlphaFoldDB" id="A0A8B8FIV9"/>